<keyword evidence="1" id="KW-0472">Membrane</keyword>
<evidence type="ECO:0000256" key="1">
    <source>
        <dbReference type="SAM" id="Phobius"/>
    </source>
</evidence>
<accession>A0A154BTZ8</accession>
<reference evidence="2 3" key="1">
    <citation type="submission" date="2016-02" db="EMBL/GenBank/DDBJ databases">
        <title>Anaerosporomusa subterraneum gen. nov., sp. nov., a spore-forming obligate anaerobe isolated from saprolite.</title>
        <authorList>
            <person name="Choi J.K."/>
            <person name="Shah M."/>
            <person name="Yee N."/>
        </authorList>
    </citation>
    <scope>NUCLEOTIDE SEQUENCE [LARGE SCALE GENOMIC DNA]</scope>
    <source>
        <strain evidence="2 3">RU4</strain>
    </source>
</reference>
<sequence length="62" mass="6930">MHGKKIFLLLGLLALIATTGGLVWFWWPEAPPKTPLRSRSVQIEYLIPAIAELSIVRSMEIG</sequence>
<proteinExistence type="predicted"/>
<evidence type="ECO:0000313" key="2">
    <source>
        <dbReference type="EMBL" id="KYZ77493.1"/>
    </source>
</evidence>
<dbReference type="EMBL" id="LSGP01000013">
    <property type="protein sequence ID" value="KYZ77493.1"/>
    <property type="molecule type" value="Genomic_DNA"/>
</dbReference>
<name>A0A154BTZ8_ANASB</name>
<feature type="transmembrane region" description="Helical" evidence="1">
    <location>
        <begin position="7"/>
        <end position="27"/>
    </location>
</feature>
<keyword evidence="3" id="KW-1185">Reference proteome</keyword>
<comment type="caution">
    <text evidence="2">The sequence shown here is derived from an EMBL/GenBank/DDBJ whole genome shotgun (WGS) entry which is preliminary data.</text>
</comment>
<dbReference type="STRING" id="1794912.AXX12_05135"/>
<protein>
    <submittedName>
        <fullName evidence="2">Uncharacterized protein</fullName>
    </submittedName>
</protein>
<evidence type="ECO:0000313" key="3">
    <source>
        <dbReference type="Proteomes" id="UP000076268"/>
    </source>
</evidence>
<dbReference type="Proteomes" id="UP000076268">
    <property type="component" value="Unassembled WGS sequence"/>
</dbReference>
<organism evidence="2 3">
    <name type="scientific">Anaerosporomusa subterranea</name>
    <dbReference type="NCBI Taxonomy" id="1794912"/>
    <lineage>
        <taxon>Bacteria</taxon>
        <taxon>Bacillati</taxon>
        <taxon>Bacillota</taxon>
        <taxon>Negativicutes</taxon>
        <taxon>Acetonemataceae</taxon>
        <taxon>Anaerosporomusa</taxon>
    </lineage>
</organism>
<gene>
    <name evidence="2" type="ORF">AXX12_05135</name>
</gene>
<dbReference type="AlphaFoldDB" id="A0A154BTZ8"/>
<keyword evidence="1" id="KW-1133">Transmembrane helix</keyword>
<dbReference type="RefSeq" id="WP_066239944.1">
    <property type="nucleotide sequence ID" value="NZ_LSGP01000013.1"/>
</dbReference>
<keyword evidence="1" id="KW-0812">Transmembrane</keyword>